<accession>A0A3M7RL32</accession>
<dbReference type="EMBL" id="REGN01003181">
    <property type="protein sequence ID" value="RNA24008.1"/>
    <property type="molecule type" value="Genomic_DNA"/>
</dbReference>
<comment type="caution">
    <text evidence="2">The sequence shown here is derived from an EMBL/GenBank/DDBJ whole genome shotgun (WGS) entry which is preliminary data.</text>
</comment>
<dbReference type="InterPro" id="IPR052356">
    <property type="entry name" value="Thiol_S-MT"/>
</dbReference>
<dbReference type="Pfam" id="PF08241">
    <property type="entry name" value="Methyltransf_11"/>
    <property type="match status" value="1"/>
</dbReference>
<evidence type="ECO:0000313" key="3">
    <source>
        <dbReference type="Proteomes" id="UP000276133"/>
    </source>
</evidence>
<reference evidence="2 3" key="1">
    <citation type="journal article" date="2018" name="Sci. Rep.">
        <title>Genomic signatures of local adaptation to the degree of environmental predictability in rotifers.</title>
        <authorList>
            <person name="Franch-Gras L."/>
            <person name="Hahn C."/>
            <person name="Garcia-Roger E.M."/>
            <person name="Carmona M.J."/>
            <person name="Serra M."/>
            <person name="Gomez A."/>
        </authorList>
    </citation>
    <scope>NUCLEOTIDE SEQUENCE [LARGE SCALE GENOMIC DNA]</scope>
    <source>
        <strain evidence="2">HYR1</strain>
    </source>
</reference>
<dbReference type="SUPFAM" id="SSF53335">
    <property type="entry name" value="S-adenosyl-L-methionine-dependent methyltransferases"/>
    <property type="match status" value="1"/>
</dbReference>
<dbReference type="OrthoDB" id="416496at2759"/>
<feature type="domain" description="Methyltransferase type 11" evidence="1">
    <location>
        <begin position="42"/>
        <end position="141"/>
    </location>
</feature>
<dbReference type="PANTHER" id="PTHR45036:SF1">
    <property type="entry name" value="METHYLTRANSFERASE LIKE 7A"/>
    <property type="match status" value="1"/>
</dbReference>
<dbReference type="STRING" id="10195.A0A3M7RL32"/>
<evidence type="ECO:0000313" key="2">
    <source>
        <dbReference type="EMBL" id="RNA24008.1"/>
    </source>
</evidence>
<keyword evidence="2" id="KW-0489">Methyltransferase</keyword>
<dbReference type="Gene3D" id="3.40.50.150">
    <property type="entry name" value="Vaccinia Virus protein VP39"/>
    <property type="match status" value="1"/>
</dbReference>
<dbReference type="GO" id="GO:0032259">
    <property type="term" value="P:methylation"/>
    <property type="evidence" value="ECO:0007669"/>
    <property type="project" value="UniProtKB-KW"/>
</dbReference>
<protein>
    <submittedName>
        <fullName evidence="2">Methyltransferase 7A</fullName>
    </submittedName>
</protein>
<keyword evidence="3" id="KW-1185">Reference proteome</keyword>
<keyword evidence="2" id="KW-0808">Transferase</keyword>
<name>A0A3M7RL32_BRAPC</name>
<dbReference type="GO" id="GO:0008757">
    <property type="term" value="F:S-adenosylmethionine-dependent methyltransferase activity"/>
    <property type="evidence" value="ECO:0007669"/>
    <property type="project" value="InterPro"/>
</dbReference>
<dbReference type="PANTHER" id="PTHR45036">
    <property type="entry name" value="METHYLTRANSFERASE LIKE 7B"/>
    <property type="match status" value="1"/>
</dbReference>
<dbReference type="AlphaFoldDB" id="A0A3M7RL32"/>
<dbReference type="Proteomes" id="UP000276133">
    <property type="component" value="Unassembled WGS sequence"/>
</dbReference>
<proteinExistence type="predicted"/>
<dbReference type="CDD" id="cd02440">
    <property type="entry name" value="AdoMet_MTases"/>
    <property type="match status" value="1"/>
</dbReference>
<gene>
    <name evidence="2" type="ORF">BpHYR1_001146</name>
</gene>
<evidence type="ECO:0000259" key="1">
    <source>
        <dbReference type="Pfam" id="PF08241"/>
    </source>
</evidence>
<dbReference type="InterPro" id="IPR029063">
    <property type="entry name" value="SAM-dependent_MTases_sf"/>
</dbReference>
<dbReference type="InterPro" id="IPR013216">
    <property type="entry name" value="Methyltransf_11"/>
</dbReference>
<sequence length="213" mass="24456">MRGLNFMMNFVHSNLEVVKPKLFDEAISQVKTNKKNDRLEILELGIGTGENFKHFPKGSNVTILDKTDIFLPYLNESIKKNNRQDLNVSKLVVSKAEEMVGIESDSMDVVVHTFILCSVNDYKKVMSEIYRVLKPGGVCIFIEHSIDNENKPRKYMQKVIEPALSDCKFLDMKKVLSSGPYDHLELKKYRVNRALITFINPIVYGYGFKSLNK</sequence>
<organism evidence="2 3">
    <name type="scientific">Brachionus plicatilis</name>
    <name type="common">Marine rotifer</name>
    <name type="synonym">Brachionus muelleri</name>
    <dbReference type="NCBI Taxonomy" id="10195"/>
    <lineage>
        <taxon>Eukaryota</taxon>
        <taxon>Metazoa</taxon>
        <taxon>Spiralia</taxon>
        <taxon>Gnathifera</taxon>
        <taxon>Rotifera</taxon>
        <taxon>Eurotatoria</taxon>
        <taxon>Monogononta</taxon>
        <taxon>Pseudotrocha</taxon>
        <taxon>Ploima</taxon>
        <taxon>Brachionidae</taxon>
        <taxon>Brachionus</taxon>
    </lineage>
</organism>